<evidence type="ECO:0000313" key="4">
    <source>
        <dbReference type="EnsemblMetazoa" id="XP_020894039.1"/>
    </source>
</evidence>
<dbReference type="Gene3D" id="1.25.40.10">
    <property type="entry name" value="Tetratricopeptide repeat domain"/>
    <property type="match status" value="2"/>
</dbReference>
<reference evidence="4" key="1">
    <citation type="submission" date="2022-11" db="UniProtKB">
        <authorList>
            <consortium name="EnsemblMetazoa"/>
        </authorList>
    </citation>
    <scope>IDENTIFICATION</scope>
</reference>
<dbReference type="Proteomes" id="UP000887567">
    <property type="component" value="Unplaced"/>
</dbReference>
<evidence type="ECO:0000259" key="3">
    <source>
        <dbReference type="Pfam" id="PF13401"/>
    </source>
</evidence>
<feature type="domain" description="ORC1/DEAH AAA+ ATPase" evidence="3">
    <location>
        <begin position="129"/>
        <end position="266"/>
    </location>
</feature>
<proteinExistence type="predicted"/>
<dbReference type="CDD" id="cd00009">
    <property type="entry name" value="AAA"/>
    <property type="match status" value="1"/>
</dbReference>
<dbReference type="RefSeq" id="XP_020894039.1">
    <property type="nucleotide sequence ID" value="XM_021038380.2"/>
</dbReference>
<dbReference type="EnsemblMetazoa" id="XM_021038380.2">
    <property type="protein sequence ID" value="XP_020894039.1"/>
    <property type="gene ID" value="LOC110233116"/>
</dbReference>
<dbReference type="Pfam" id="PF13401">
    <property type="entry name" value="AAA_22"/>
    <property type="match status" value="1"/>
</dbReference>
<name>A0A913WTY4_EXADI</name>
<dbReference type="Pfam" id="PF13424">
    <property type="entry name" value="TPR_12"/>
    <property type="match status" value="1"/>
</dbReference>
<dbReference type="SUPFAM" id="SSF52540">
    <property type="entry name" value="P-loop containing nucleoside triphosphate hydrolases"/>
    <property type="match status" value="1"/>
</dbReference>
<dbReference type="SMART" id="SM00028">
    <property type="entry name" value="TPR"/>
    <property type="match status" value="4"/>
</dbReference>
<dbReference type="OrthoDB" id="5987604at2759"/>
<dbReference type="Pfam" id="PF13181">
    <property type="entry name" value="TPR_8"/>
    <property type="match status" value="1"/>
</dbReference>
<organism evidence="4 5">
    <name type="scientific">Exaiptasia diaphana</name>
    <name type="common">Tropical sea anemone</name>
    <name type="synonym">Aiptasia pulchella</name>
    <dbReference type="NCBI Taxonomy" id="2652724"/>
    <lineage>
        <taxon>Eukaryota</taxon>
        <taxon>Metazoa</taxon>
        <taxon>Cnidaria</taxon>
        <taxon>Anthozoa</taxon>
        <taxon>Hexacorallia</taxon>
        <taxon>Actiniaria</taxon>
        <taxon>Aiptasiidae</taxon>
        <taxon>Exaiptasia</taxon>
    </lineage>
</organism>
<evidence type="ECO:0000256" key="2">
    <source>
        <dbReference type="ARBA" id="ARBA00022803"/>
    </source>
</evidence>
<dbReference type="Gene3D" id="3.40.50.300">
    <property type="entry name" value="P-loop containing nucleotide triphosphate hydrolases"/>
    <property type="match status" value="1"/>
</dbReference>
<protein>
    <recommendedName>
        <fullName evidence="3">ORC1/DEAH AAA+ ATPase domain-containing protein</fullName>
    </recommendedName>
</protein>
<dbReference type="KEGG" id="epa:110233116"/>
<evidence type="ECO:0000256" key="1">
    <source>
        <dbReference type="ARBA" id="ARBA00022737"/>
    </source>
</evidence>
<dbReference type="AlphaFoldDB" id="A0A913WTY4"/>
<dbReference type="PANTHER" id="PTHR45641:SF1">
    <property type="entry name" value="AAA+ ATPASE DOMAIN-CONTAINING PROTEIN"/>
    <property type="match status" value="1"/>
</dbReference>
<keyword evidence="2" id="KW-0802">TPR repeat</keyword>
<dbReference type="InterPro" id="IPR027417">
    <property type="entry name" value="P-loop_NTPase"/>
</dbReference>
<dbReference type="PANTHER" id="PTHR45641">
    <property type="entry name" value="TETRATRICOPEPTIDE REPEAT PROTEIN (AFU_ORTHOLOGUE AFUA_6G03870)"/>
    <property type="match status" value="1"/>
</dbReference>
<evidence type="ECO:0000313" key="5">
    <source>
        <dbReference type="Proteomes" id="UP000887567"/>
    </source>
</evidence>
<dbReference type="InterPro" id="IPR049945">
    <property type="entry name" value="AAA_22"/>
</dbReference>
<keyword evidence="1" id="KW-0677">Repeat</keyword>
<dbReference type="OMA" id="FAIMHAF"/>
<dbReference type="GO" id="GO:0016887">
    <property type="term" value="F:ATP hydrolysis activity"/>
    <property type="evidence" value="ECO:0007669"/>
    <property type="project" value="InterPro"/>
</dbReference>
<keyword evidence="5" id="KW-1185">Reference proteome</keyword>
<dbReference type="InterPro" id="IPR019734">
    <property type="entry name" value="TPR_rpt"/>
</dbReference>
<dbReference type="GeneID" id="110233116"/>
<dbReference type="SUPFAM" id="SSF48452">
    <property type="entry name" value="TPR-like"/>
    <property type="match status" value="1"/>
</dbReference>
<sequence>MSEVLVPDIPDNLNRLFVSYSESFSKAEATEIIADLRTKQLHPKSDSLESDDLYGTLKELYKTGKIDEDNDGITLLELIAGKDRITKVTSLINDYKQSHVTSKDDGLIGRNQDRRRLLKYLTDKENHAIGLYGPSGVGKTKLAKSVGSELERDSWVVLTFDARDLKDISSLYMCILYELGLTTLARNVQEMQKEQPLADLEKTRILCDLSDKSSHAKTLLIFDNIEEKLVINDKQFSAFINDITNLPVCDMGSLKIIITSTEDLHSYFDSVKPQLLESLPLKESSQFICRSSKLGQKPDSSKYWEDQDVEALSKISEYCRKLPYLLEGAEQIMRNGFISPLQLLQKIEAQIEKGVPENFALTATQFDSISNERLKELAVKICVFQRPFSASAVTKVAEISPDFAAIDLEYLVKHRVITKTISDNKARFDIHYLFKGFVASYLRKKISVYDEVYQRAEQMFGIHFVDKLVELANHLEKDFTRVYKKMDKNRLNFEMALQLSTKNKEILGQLLHIKYHESICRVAMLLESLKSIGERRRLFKTWADVLENEGNLLNCANMRCWESIQLADIEGTASSERILKQAEACLKQASDHSSLDVEQFSAIKGLFLYCEGNLYYRKHVNLSKQEKNKHGLIENALRKLEGSLEFHKQIYGEDHTMIVRIRNMIGNCYMEKEEPDTAEKYYSLALEMMKRLTNGTENHSEIPTFYNQLSQVYEKLGDKKPGVFSSVMHLFGSKSDADNYYEMAVESLNRALQLNEQLNLSDTLSTATFNRNLANIFMALKRYDKALECAEKSYKLRNRLLGKHPETVRILYLKGIINEWRKELGAALQSYEEAFNMEELLPLENHSVVVTKLGNRLEAMCRKCNEKRKLREYRPRIKQLLEIIKKQPAKEQHRKLDEKELLV</sequence>
<dbReference type="InterPro" id="IPR011990">
    <property type="entry name" value="TPR-like_helical_dom_sf"/>
</dbReference>
<accession>A0A913WTY4</accession>